<name>A0AAV5SM05_9BILA</name>
<dbReference type="PROSITE" id="PS50054">
    <property type="entry name" value="TYR_PHOSPHATASE_DUAL"/>
    <property type="match status" value="1"/>
</dbReference>
<keyword evidence="1" id="KW-0378">Hydrolase</keyword>
<accession>A0AAV5SM05</accession>
<dbReference type="FunFam" id="3.90.190.10:FF:000214">
    <property type="entry name" value="Probable tyrosine-protein phosphatase F54C8.4"/>
    <property type="match status" value="1"/>
</dbReference>
<dbReference type="Pfam" id="PF00782">
    <property type="entry name" value="DSPc"/>
    <property type="match status" value="1"/>
</dbReference>
<dbReference type="Proteomes" id="UP001432027">
    <property type="component" value="Unassembled WGS sequence"/>
</dbReference>
<dbReference type="InterPro" id="IPR000387">
    <property type="entry name" value="Tyr_Pase_dom"/>
</dbReference>
<comment type="caution">
    <text evidence="6">The sequence shown here is derived from an EMBL/GenBank/DDBJ whole genome shotgun (WGS) entry which is preliminary data.</text>
</comment>
<dbReference type="GO" id="GO:0004721">
    <property type="term" value="F:phosphoprotein phosphatase activity"/>
    <property type="evidence" value="ECO:0007669"/>
    <property type="project" value="UniProtKB-KW"/>
</dbReference>
<dbReference type="Gene3D" id="3.90.190.10">
    <property type="entry name" value="Protein tyrosine phosphatase superfamily"/>
    <property type="match status" value="1"/>
</dbReference>
<feature type="compositionally biased region" description="Basic and acidic residues" evidence="3">
    <location>
        <begin position="45"/>
        <end position="68"/>
    </location>
</feature>
<gene>
    <name evidence="6" type="ORF">PENTCL1PPCAC_6119</name>
</gene>
<reference evidence="6" key="1">
    <citation type="submission" date="2023-10" db="EMBL/GenBank/DDBJ databases">
        <title>Genome assembly of Pristionchus species.</title>
        <authorList>
            <person name="Yoshida K."/>
            <person name="Sommer R.J."/>
        </authorList>
    </citation>
    <scope>NUCLEOTIDE SEQUENCE</scope>
    <source>
        <strain evidence="6">RS0144</strain>
    </source>
</reference>
<feature type="compositionally biased region" description="Pro residues" evidence="3">
    <location>
        <begin position="317"/>
        <end position="327"/>
    </location>
</feature>
<dbReference type="PROSITE" id="PS50056">
    <property type="entry name" value="TYR_PHOSPHATASE_2"/>
    <property type="match status" value="1"/>
</dbReference>
<dbReference type="InterPro" id="IPR051029">
    <property type="entry name" value="mRNA_Capping_Enz/RNA_Phosphat"/>
</dbReference>
<dbReference type="InterPro" id="IPR020422">
    <property type="entry name" value="TYR_PHOSPHATASE_DUAL_dom"/>
</dbReference>
<evidence type="ECO:0000259" key="4">
    <source>
        <dbReference type="PROSITE" id="PS50054"/>
    </source>
</evidence>
<dbReference type="EMBL" id="BTSX01000002">
    <property type="protein sequence ID" value="GMS83944.1"/>
    <property type="molecule type" value="Genomic_DNA"/>
</dbReference>
<dbReference type="InterPro" id="IPR000340">
    <property type="entry name" value="Dual-sp_phosphatase_cat-dom"/>
</dbReference>
<dbReference type="PANTHER" id="PTHR10367:SF9">
    <property type="entry name" value="DUAL-SPECIFICITY PHOSPHATASE 11 (RNA_RNP COMPLEX 1-INTERACTING)"/>
    <property type="match status" value="1"/>
</dbReference>
<dbReference type="GO" id="GO:0004651">
    <property type="term" value="F:polynucleotide 5'-phosphatase activity"/>
    <property type="evidence" value="ECO:0007669"/>
    <property type="project" value="TreeGrafter"/>
</dbReference>
<dbReference type="SMART" id="SM00195">
    <property type="entry name" value="DSPc"/>
    <property type="match status" value="1"/>
</dbReference>
<sequence length="327" mass="38022">FRQLGDVSLGPDTAADRFRTVGSWKKMSTPYRIPKLNRQPPAEVDNSKNESKNDARSSSEDRRQGYTDRRHRRDRRSDGGADDERGSYRGRGNGQGKRYPDRWANYDPIGKEMTGTRFVAFKCPLDESFFAHDTHPDEFFDIHTLVNYARDAQRRLGLVIDLTNTTRYYNKDDWYDYNVEYRKLFCPGHEVNGRDDIVQEFNRFVDDFLEKNKDNDKLIGVHCTHGLNRTGYLICRYMIDRMEYTADDAIRIFEECRGHGIEREKYKDTLREAQRRRDRARNGGKEKDDSVSTDSTAPPSESDVPPPRFDDDSEPPAAEPLPPPPTF</sequence>
<feature type="region of interest" description="Disordered" evidence="3">
    <location>
        <begin position="269"/>
        <end position="327"/>
    </location>
</feature>
<feature type="region of interest" description="Disordered" evidence="3">
    <location>
        <begin position="1"/>
        <end position="104"/>
    </location>
</feature>
<dbReference type="PANTHER" id="PTHR10367">
    <property type="entry name" value="MRNA-CAPPING ENZYME"/>
    <property type="match status" value="1"/>
</dbReference>
<evidence type="ECO:0000256" key="3">
    <source>
        <dbReference type="SAM" id="MobiDB-lite"/>
    </source>
</evidence>
<feature type="compositionally biased region" description="Basic and acidic residues" evidence="3">
    <location>
        <begin position="269"/>
        <end position="290"/>
    </location>
</feature>
<evidence type="ECO:0000313" key="6">
    <source>
        <dbReference type="EMBL" id="GMS83944.1"/>
    </source>
</evidence>
<dbReference type="PROSITE" id="PS00383">
    <property type="entry name" value="TYR_PHOSPHATASE_1"/>
    <property type="match status" value="1"/>
</dbReference>
<organism evidence="6 7">
    <name type="scientific">Pristionchus entomophagus</name>
    <dbReference type="NCBI Taxonomy" id="358040"/>
    <lineage>
        <taxon>Eukaryota</taxon>
        <taxon>Metazoa</taxon>
        <taxon>Ecdysozoa</taxon>
        <taxon>Nematoda</taxon>
        <taxon>Chromadorea</taxon>
        <taxon>Rhabditida</taxon>
        <taxon>Rhabditina</taxon>
        <taxon>Diplogasteromorpha</taxon>
        <taxon>Diplogasteroidea</taxon>
        <taxon>Neodiplogasteridae</taxon>
        <taxon>Pristionchus</taxon>
    </lineage>
</organism>
<keyword evidence="2" id="KW-0904">Protein phosphatase</keyword>
<feature type="non-terminal residue" evidence="6">
    <location>
        <position position="1"/>
    </location>
</feature>
<evidence type="ECO:0000313" key="7">
    <source>
        <dbReference type="Proteomes" id="UP001432027"/>
    </source>
</evidence>
<evidence type="ECO:0000259" key="5">
    <source>
        <dbReference type="PROSITE" id="PS50056"/>
    </source>
</evidence>
<protein>
    <submittedName>
        <fullName evidence="6">Uncharacterized protein</fullName>
    </submittedName>
</protein>
<evidence type="ECO:0000256" key="1">
    <source>
        <dbReference type="ARBA" id="ARBA00022801"/>
    </source>
</evidence>
<proteinExistence type="predicted"/>
<feature type="compositionally biased region" description="Basic and acidic residues" evidence="3">
    <location>
        <begin position="75"/>
        <end position="87"/>
    </location>
</feature>
<dbReference type="AlphaFoldDB" id="A0AAV5SM05"/>
<feature type="domain" description="Tyrosine-protein phosphatase" evidence="4">
    <location>
        <begin position="121"/>
        <end position="279"/>
    </location>
</feature>
<dbReference type="InterPro" id="IPR029021">
    <property type="entry name" value="Prot-tyrosine_phosphatase-like"/>
</dbReference>
<evidence type="ECO:0000256" key="2">
    <source>
        <dbReference type="ARBA" id="ARBA00022912"/>
    </source>
</evidence>
<dbReference type="SUPFAM" id="SSF52799">
    <property type="entry name" value="(Phosphotyrosine protein) phosphatases II"/>
    <property type="match status" value="1"/>
</dbReference>
<dbReference type="InterPro" id="IPR016130">
    <property type="entry name" value="Tyr_Pase_AS"/>
</dbReference>
<feature type="domain" description="Tyrosine specific protein phosphatases" evidence="5">
    <location>
        <begin position="199"/>
        <end position="268"/>
    </location>
</feature>
<keyword evidence="7" id="KW-1185">Reference proteome</keyword>